<feature type="transmembrane region" description="Helical" evidence="11">
    <location>
        <begin position="322"/>
        <end position="349"/>
    </location>
</feature>
<comment type="subcellular location">
    <subcellularLocation>
        <location evidence="11">Cell inner membrane</location>
        <topology evidence="11">Multi-pass membrane protein</topology>
    </subcellularLocation>
    <subcellularLocation>
        <location evidence="1">Membrane</location>
        <topology evidence="1">Multi-pass membrane protein</topology>
    </subcellularLocation>
</comment>
<keyword evidence="3 11" id="KW-0328">Glycosyltransferase</keyword>
<evidence type="ECO:0000313" key="12">
    <source>
        <dbReference type="EMBL" id="AXI03074.1"/>
    </source>
</evidence>
<dbReference type="NCBIfam" id="TIGR02210">
    <property type="entry name" value="rodA_shape"/>
    <property type="match status" value="1"/>
</dbReference>
<gene>
    <name evidence="11" type="primary">mrdB</name>
    <name evidence="11" type="synonym">rodA</name>
    <name evidence="12" type="ORF">HYN46_09620</name>
</gene>
<dbReference type="PROSITE" id="PS00428">
    <property type="entry name" value="FTSW_RODA_SPOVE"/>
    <property type="match status" value="1"/>
</dbReference>
<evidence type="ECO:0000256" key="8">
    <source>
        <dbReference type="ARBA" id="ARBA00022989"/>
    </source>
</evidence>
<feature type="transmembrane region" description="Helical" evidence="11">
    <location>
        <begin position="90"/>
        <end position="111"/>
    </location>
</feature>
<dbReference type="Proteomes" id="UP000253940">
    <property type="component" value="Chromosome"/>
</dbReference>
<dbReference type="GO" id="GO:0009252">
    <property type="term" value="P:peptidoglycan biosynthetic process"/>
    <property type="evidence" value="ECO:0007669"/>
    <property type="project" value="UniProtKB-UniRule"/>
</dbReference>
<comment type="catalytic activity">
    <reaction evidence="11">
        <text>[GlcNAc-(1-&gt;4)-Mur2Ac(oyl-L-Ala-gamma-D-Glu-L-Lys-D-Ala-D-Ala)](n)-di-trans,octa-cis-undecaprenyl diphosphate + beta-D-GlcNAc-(1-&gt;4)-Mur2Ac(oyl-L-Ala-gamma-D-Glu-L-Lys-D-Ala-D-Ala)-di-trans,octa-cis-undecaprenyl diphosphate = [GlcNAc-(1-&gt;4)-Mur2Ac(oyl-L-Ala-gamma-D-Glu-L-Lys-D-Ala-D-Ala)](n+1)-di-trans,octa-cis-undecaprenyl diphosphate + di-trans,octa-cis-undecaprenyl diphosphate + H(+)</text>
        <dbReference type="Rhea" id="RHEA:23708"/>
        <dbReference type="Rhea" id="RHEA-COMP:9602"/>
        <dbReference type="Rhea" id="RHEA-COMP:9603"/>
        <dbReference type="ChEBI" id="CHEBI:15378"/>
        <dbReference type="ChEBI" id="CHEBI:58405"/>
        <dbReference type="ChEBI" id="CHEBI:60033"/>
        <dbReference type="ChEBI" id="CHEBI:78435"/>
        <dbReference type="EC" id="2.4.99.28"/>
    </reaction>
</comment>
<keyword evidence="9 11" id="KW-0472">Membrane</keyword>
<evidence type="ECO:0000256" key="3">
    <source>
        <dbReference type="ARBA" id="ARBA00022676"/>
    </source>
</evidence>
<evidence type="ECO:0000256" key="5">
    <source>
        <dbReference type="ARBA" id="ARBA00022692"/>
    </source>
</evidence>
<keyword evidence="2 11" id="KW-1003">Cell membrane</keyword>
<organism evidence="12 13">
    <name type="scientific">Aquirhabdus parva</name>
    <dbReference type="NCBI Taxonomy" id="2283318"/>
    <lineage>
        <taxon>Bacteria</taxon>
        <taxon>Pseudomonadati</taxon>
        <taxon>Pseudomonadota</taxon>
        <taxon>Gammaproteobacteria</taxon>
        <taxon>Moraxellales</taxon>
        <taxon>Moraxellaceae</taxon>
        <taxon>Aquirhabdus</taxon>
    </lineage>
</organism>
<dbReference type="HAMAP" id="MF_02079">
    <property type="entry name" value="PGT_RodA"/>
    <property type="match status" value="1"/>
</dbReference>
<evidence type="ECO:0000256" key="4">
    <source>
        <dbReference type="ARBA" id="ARBA00022679"/>
    </source>
</evidence>
<accession>A0A345P715</accession>
<dbReference type="PANTHER" id="PTHR30474">
    <property type="entry name" value="CELL CYCLE PROTEIN"/>
    <property type="match status" value="1"/>
</dbReference>
<evidence type="ECO:0000256" key="6">
    <source>
        <dbReference type="ARBA" id="ARBA00022960"/>
    </source>
</evidence>
<dbReference type="KEGG" id="mbah:HYN46_09620"/>
<dbReference type="GO" id="GO:0032153">
    <property type="term" value="C:cell division site"/>
    <property type="evidence" value="ECO:0007669"/>
    <property type="project" value="TreeGrafter"/>
</dbReference>
<keyword evidence="8 11" id="KW-1133">Transmembrane helix</keyword>
<evidence type="ECO:0000256" key="9">
    <source>
        <dbReference type="ARBA" id="ARBA00023136"/>
    </source>
</evidence>
<keyword evidence="7 11" id="KW-0573">Peptidoglycan synthesis</keyword>
<keyword evidence="6 11" id="KW-0133">Cell shape</keyword>
<keyword evidence="13" id="KW-1185">Reference proteome</keyword>
<dbReference type="InterPro" id="IPR018365">
    <property type="entry name" value="Cell_cycle_FtsW-rel_CS"/>
</dbReference>
<dbReference type="GO" id="GO:0051301">
    <property type="term" value="P:cell division"/>
    <property type="evidence" value="ECO:0007669"/>
    <property type="project" value="InterPro"/>
</dbReference>
<reference evidence="12 13" key="1">
    <citation type="submission" date="2018-07" db="EMBL/GenBank/DDBJ databases">
        <title>Genome sequencing of Moraxellaceae gen. HYN0046.</title>
        <authorList>
            <person name="Kim M."/>
            <person name="Yi H."/>
        </authorList>
    </citation>
    <scope>NUCLEOTIDE SEQUENCE [LARGE SCALE GENOMIC DNA]</scope>
    <source>
        <strain evidence="12 13">HYN0046</strain>
    </source>
</reference>
<dbReference type="GO" id="GO:0005886">
    <property type="term" value="C:plasma membrane"/>
    <property type="evidence" value="ECO:0007669"/>
    <property type="project" value="UniProtKB-SubCell"/>
</dbReference>
<comment type="similarity">
    <text evidence="11">Belongs to the SEDS family. MrdB/RodA subfamily.</text>
</comment>
<evidence type="ECO:0000256" key="10">
    <source>
        <dbReference type="ARBA" id="ARBA00023316"/>
    </source>
</evidence>
<dbReference type="UniPathway" id="UPA00219"/>
<feature type="transmembrane region" description="Helical" evidence="11">
    <location>
        <begin position="289"/>
        <end position="310"/>
    </location>
</feature>
<feature type="transmembrane region" description="Helical" evidence="11">
    <location>
        <begin position="66"/>
        <end position="84"/>
    </location>
</feature>
<feature type="transmembrane region" description="Helical" evidence="11">
    <location>
        <begin position="179"/>
        <end position="212"/>
    </location>
</feature>
<dbReference type="RefSeq" id="WP_114899184.1">
    <property type="nucleotide sequence ID" value="NZ_CP031222.1"/>
</dbReference>
<dbReference type="AlphaFoldDB" id="A0A345P715"/>
<dbReference type="GO" id="GO:0071555">
    <property type="term" value="P:cell wall organization"/>
    <property type="evidence" value="ECO:0007669"/>
    <property type="project" value="UniProtKB-KW"/>
</dbReference>
<evidence type="ECO:0000256" key="7">
    <source>
        <dbReference type="ARBA" id="ARBA00022984"/>
    </source>
</evidence>
<feature type="transmembrane region" description="Helical" evidence="11">
    <location>
        <begin position="355"/>
        <end position="376"/>
    </location>
</feature>
<comment type="function">
    <text evidence="11">Peptidoglycan polymerase that is essential for cell wall elongation.</text>
</comment>
<evidence type="ECO:0000313" key="13">
    <source>
        <dbReference type="Proteomes" id="UP000253940"/>
    </source>
</evidence>
<dbReference type="GO" id="GO:0015648">
    <property type="term" value="F:lipid-linked peptidoglycan transporter activity"/>
    <property type="evidence" value="ECO:0007669"/>
    <property type="project" value="TreeGrafter"/>
</dbReference>
<keyword evidence="11" id="KW-0997">Cell inner membrane</keyword>
<dbReference type="EMBL" id="CP031222">
    <property type="protein sequence ID" value="AXI03074.1"/>
    <property type="molecule type" value="Genomic_DNA"/>
</dbReference>
<dbReference type="Pfam" id="PF01098">
    <property type="entry name" value="FTSW_RODA_SPOVE"/>
    <property type="match status" value="1"/>
</dbReference>
<feature type="transmembrane region" description="Helical" evidence="11">
    <location>
        <begin position="156"/>
        <end position="172"/>
    </location>
</feature>
<evidence type="ECO:0000256" key="2">
    <source>
        <dbReference type="ARBA" id="ARBA00022475"/>
    </source>
</evidence>
<keyword evidence="4 11" id="KW-0808">Transferase</keyword>
<dbReference type="OrthoDB" id="9768187at2"/>
<comment type="pathway">
    <text evidence="11">Cell wall biogenesis; peptidoglycan biosynthesis.</text>
</comment>
<dbReference type="GO" id="GO:0008955">
    <property type="term" value="F:peptidoglycan glycosyltransferase activity"/>
    <property type="evidence" value="ECO:0007669"/>
    <property type="project" value="UniProtKB-UniRule"/>
</dbReference>
<dbReference type="EC" id="2.4.99.28" evidence="11"/>
<evidence type="ECO:0000256" key="1">
    <source>
        <dbReference type="ARBA" id="ARBA00004141"/>
    </source>
</evidence>
<keyword evidence="5 11" id="KW-0812">Transmembrane</keyword>
<sequence>MSDYHHYRFLRYAPRDGTTMQMQPGRWTRMHLDPWLLGLLLIAATFGLIVLYSASGQDADMVTRQAISFGMAFVVMITLAQVPPKMYEAFSPWFFAMGLVLLIMVALIGQVSLGARRWLGVPGLFRFQPSEFLKLAMPMMMAWYLSGRVLPPSWKVVLTGLLLIAIPAGLIAKQPDLGTAILVSASGLFVLFLGGLPWWMIGGCVVALGAALPIAWEFLLHDYQKQRVLTLFDPEADALGTGWNIIQSKTAIGSGGLMGKGYLQGTQSHLQFLPEGHTDFVIAAFSEEFGLVGVTLLLLLYSALVGRALFIAFETSSTYGRLLGGAIAMSFFVYVFVNVGMVSGILPVVGVPLPFISYGGTALITLMSGFGLLMSIRTHR</sequence>
<name>A0A345P715_9GAMM</name>
<dbReference type="GO" id="GO:0008360">
    <property type="term" value="P:regulation of cell shape"/>
    <property type="evidence" value="ECO:0007669"/>
    <property type="project" value="UniProtKB-KW"/>
</dbReference>
<proteinExistence type="inferred from homology"/>
<dbReference type="PANTHER" id="PTHR30474:SF1">
    <property type="entry name" value="PEPTIDOGLYCAN GLYCOSYLTRANSFERASE MRDB"/>
    <property type="match status" value="1"/>
</dbReference>
<keyword evidence="10 11" id="KW-0961">Cell wall biogenesis/degradation</keyword>
<evidence type="ECO:0000256" key="11">
    <source>
        <dbReference type="HAMAP-Rule" id="MF_02079"/>
    </source>
</evidence>
<dbReference type="InterPro" id="IPR001182">
    <property type="entry name" value="FtsW/RodA"/>
</dbReference>
<feature type="transmembrane region" description="Helical" evidence="11">
    <location>
        <begin position="35"/>
        <end position="54"/>
    </location>
</feature>
<protein>
    <recommendedName>
        <fullName evidence="11">Peptidoglycan glycosyltransferase MrdB</fullName>
        <shortName evidence="11">PGT</shortName>
        <ecNumber evidence="11">2.4.99.28</ecNumber>
    </recommendedName>
    <alternativeName>
        <fullName evidence="11">Cell elongation protein RodA</fullName>
    </alternativeName>
    <alternativeName>
        <fullName evidence="11">Cell wall polymerase</fullName>
    </alternativeName>
    <alternativeName>
        <fullName evidence="11">Peptidoglycan polymerase</fullName>
        <shortName evidence="11">PG polymerase</shortName>
    </alternativeName>
</protein>
<dbReference type="InterPro" id="IPR011923">
    <property type="entry name" value="RodA/MrdB"/>
</dbReference>